<evidence type="ECO:0000313" key="2">
    <source>
        <dbReference type="EMBL" id="TMQ51973.1"/>
    </source>
</evidence>
<organism evidence="2 3">
    <name type="scientific">Eiseniibacteriota bacterium</name>
    <dbReference type="NCBI Taxonomy" id="2212470"/>
    <lineage>
        <taxon>Bacteria</taxon>
        <taxon>Candidatus Eiseniibacteriota</taxon>
    </lineage>
</organism>
<dbReference type="PANTHER" id="PTHR43757:SF2">
    <property type="entry name" value="AMINOMETHYLTRANSFERASE, MITOCHONDRIAL"/>
    <property type="match status" value="1"/>
</dbReference>
<feature type="domain" description="GCVT N-terminal" evidence="1">
    <location>
        <begin position="3"/>
        <end position="107"/>
    </location>
</feature>
<gene>
    <name evidence="2" type="ORF">E6K72_09750</name>
</gene>
<dbReference type="InterPro" id="IPR027266">
    <property type="entry name" value="TrmE/GcvT-like"/>
</dbReference>
<accession>A0A538SKR7</accession>
<dbReference type="Gene3D" id="3.30.1360.120">
    <property type="entry name" value="Probable tRNA modification gtpase trme, domain 1"/>
    <property type="match status" value="1"/>
</dbReference>
<dbReference type="Pfam" id="PF01571">
    <property type="entry name" value="GCV_T"/>
    <property type="match status" value="1"/>
</dbReference>
<proteinExistence type="predicted"/>
<name>A0A538SKR7_UNCEI</name>
<dbReference type="SUPFAM" id="SSF103025">
    <property type="entry name" value="Folate-binding domain"/>
    <property type="match status" value="1"/>
</dbReference>
<dbReference type="InterPro" id="IPR006222">
    <property type="entry name" value="GCVT_N"/>
</dbReference>
<sequence>SSLRWLHMNAVGMDVAIEDVSEKTGALSLQGPLSRAVLEQLCPADLTTLKYFRVIETTVAELPATVSRTGYTGDLGYEIWVDAARAEALWDALIAAGGPYGIAPVGV</sequence>
<keyword evidence="2" id="KW-0808">Transferase</keyword>
<evidence type="ECO:0000313" key="3">
    <source>
        <dbReference type="Proteomes" id="UP000317716"/>
    </source>
</evidence>
<protein>
    <submittedName>
        <fullName evidence="2">Aminomethyl transferase family protein</fullName>
    </submittedName>
</protein>
<feature type="non-terminal residue" evidence="2">
    <location>
        <position position="1"/>
    </location>
</feature>
<dbReference type="Proteomes" id="UP000317716">
    <property type="component" value="Unassembled WGS sequence"/>
</dbReference>
<dbReference type="PANTHER" id="PTHR43757">
    <property type="entry name" value="AMINOMETHYLTRANSFERASE"/>
    <property type="match status" value="1"/>
</dbReference>
<evidence type="ECO:0000259" key="1">
    <source>
        <dbReference type="Pfam" id="PF01571"/>
    </source>
</evidence>
<dbReference type="AlphaFoldDB" id="A0A538SKR7"/>
<dbReference type="GO" id="GO:0016740">
    <property type="term" value="F:transferase activity"/>
    <property type="evidence" value="ECO:0007669"/>
    <property type="project" value="UniProtKB-KW"/>
</dbReference>
<comment type="caution">
    <text evidence="2">The sequence shown here is derived from an EMBL/GenBank/DDBJ whole genome shotgun (WGS) entry which is preliminary data.</text>
</comment>
<dbReference type="EMBL" id="VBOS01000344">
    <property type="protein sequence ID" value="TMQ51973.1"/>
    <property type="molecule type" value="Genomic_DNA"/>
</dbReference>
<reference evidence="2 3" key="1">
    <citation type="journal article" date="2019" name="Nat. Microbiol.">
        <title>Mediterranean grassland soil C-N compound turnover is dependent on rainfall and depth, and is mediated by genomically divergent microorganisms.</title>
        <authorList>
            <person name="Diamond S."/>
            <person name="Andeer P.F."/>
            <person name="Li Z."/>
            <person name="Crits-Christoph A."/>
            <person name="Burstein D."/>
            <person name="Anantharaman K."/>
            <person name="Lane K.R."/>
            <person name="Thomas B.C."/>
            <person name="Pan C."/>
            <person name="Northen T.R."/>
            <person name="Banfield J.F."/>
        </authorList>
    </citation>
    <scope>NUCLEOTIDE SEQUENCE [LARGE SCALE GENOMIC DNA]</scope>
    <source>
        <strain evidence="2">WS_2</strain>
    </source>
</reference>
<dbReference type="InterPro" id="IPR028896">
    <property type="entry name" value="GcvT/YgfZ/DmdA"/>
</dbReference>